<sequence>MYPHRTPPGAAVKGTATAEEAAELTVSDLVVDYPIGRRRHRRAVDGVSLSVPAGRAVGLVGESGSGKSSVAKAVLGMAPLSAGRITYGTTVLNDLRGPARPQDIQVVFQDPYSSLDPTKTIGYTLQEPLRAHCARTGRSLSAAARDELVRAMLAKVGLPAGTAERYPAQFSGGQRQRISIARALILQPRLLICDEAVSALDLSIQAQILNLLLELHLELGLSLLFITHDLSVVNHVAEDLVVMFRGRVMESGSAELVYRQPQHPYTRQLVMSAPMQDLEAQRARRERREALALPPARQAPLGEACPFAHRCPFAVDRCRSERPLLRSAPLGGQVACHLAGELPPWSDEHTQPREATGSTTSCP</sequence>
<organism evidence="7 8">
    <name type="scientific">Actinocrinis puniceicyclus</name>
    <dbReference type="NCBI Taxonomy" id="977794"/>
    <lineage>
        <taxon>Bacteria</taxon>
        <taxon>Bacillati</taxon>
        <taxon>Actinomycetota</taxon>
        <taxon>Actinomycetes</taxon>
        <taxon>Catenulisporales</taxon>
        <taxon>Actinospicaceae</taxon>
        <taxon>Actinocrinis</taxon>
    </lineage>
</organism>
<dbReference type="EMBL" id="JAGSXH010000018">
    <property type="protein sequence ID" value="MBS2962981.1"/>
    <property type="molecule type" value="Genomic_DNA"/>
</dbReference>
<dbReference type="AlphaFoldDB" id="A0A8J7WIS5"/>
<dbReference type="InterPro" id="IPR003593">
    <property type="entry name" value="AAA+_ATPase"/>
</dbReference>
<dbReference type="InterPro" id="IPR027417">
    <property type="entry name" value="P-loop_NTPase"/>
</dbReference>
<evidence type="ECO:0000313" key="7">
    <source>
        <dbReference type="EMBL" id="MBS2962981.1"/>
    </source>
</evidence>
<protein>
    <submittedName>
        <fullName evidence="7">ABC transporter ATP-binding protein</fullName>
    </submittedName>
</protein>
<keyword evidence="4 7" id="KW-0067">ATP-binding</keyword>
<dbReference type="InterPro" id="IPR050319">
    <property type="entry name" value="ABC_transp_ATP-bind"/>
</dbReference>
<dbReference type="GO" id="GO:0015833">
    <property type="term" value="P:peptide transport"/>
    <property type="evidence" value="ECO:0007669"/>
    <property type="project" value="InterPro"/>
</dbReference>
<keyword evidence="3" id="KW-0547">Nucleotide-binding</keyword>
<dbReference type="NCBIfam" id="TIGR01727">
    <property type="entry name" value="oligo_HPY"/>
    <property type="match status" value="1"/>
</dbReference>
<dbReference type="GO" id="GO:0005524">
    <property type="term" value="F:ATP binding"/>
    <property type="evidence" value="ECO:0007669"/>
    <property type="project" value="UniProtKB-KW"/>
</dbReference>
<dbReference type="Pfam" id="PF00005">
    <property type="entry name" value="ABC_tran"/>
    <property type="match status" value="1"/>
</dbReference>
<dbReference type="Gene3D" id="3.40.50.300">
    <property type="entry name" value="P-loop containing nucleotide triphosphate hydrolases"/>
    <property type="match status" value="1"/>
</dbReference>
<keyword evidence="8" id="KW-1185">Reference proteome</keyword>
<dbReference type="GO" id="GO:0055085">
    <property type="term" value="P:transmembrane transport"/>
    <property type="evidence" value="ECO:0007669"/>
    <property type="project" value="UniProtKB-ARBA"/>
</dbReference>
<dbReference type="Pfam" id="PF08352">
    <property type="entry name" value="oligo_HPY"/>
    <property type="match status" value="1"/>
</dbReference>
<dbReference type="SUPFAM" id="SSF52540">
    <property type="entry name" value="P-loop containing nucleoside triphosphate hydrolases"/>
    <property type="match status" value="1"/>
</dbReference>
<dbReference type="CDD" id="cd03257">
    <property type="entry name" value="ABC_NikE_OppD_transporters"/>
    <property type="match status" value="1"/>
</dbReference>
<dbReference type="PANTHER" id="PTHR43776:SF7">
    <property type="entry name" value="D,D-DIPEPTIDE TRANSPORT ATP-BINDING PROTEIN DDPF-RELATED"/>
    <property type="match status" value="1"/>
</dbReference>
<dbReference type="InterPro" id="IPR013563">
    <property type="entry name" value="Oligopep_ABC_C"/>
</dbReference>
<evidence type="ECO:0000256" key="4">
    <source>
        <dbReference type="ARBA" id="ARBA00022840"/>
    </source>
</evidence>
<dbReference type="Proteomes" id="UP000677913">
    <property type="component" value="Unassembled WGS sequence"/>
</dbReference>
<dbReference type="GO" id="GO:0016887">
    <property type="term" value="F:ATP hydrolysis activity"/>
    <property type="evidence" value="ECO:0007669"/>
    <property type="project" value="InterPro"/>
</dbReference>
<evidence type="ECO:0000259" key="6">
    <source>
        <dbReference type="PROSITE" id="PS50893"/>
    </source>
</evidence>
<evidence type="ECO:0000256" key="1">
    <source>
        <dbReference type="ARBA" id="ARBA00005417"/>
    </source>
</evidence>
<evidence type="ECO:0000256" key="2">
    <source>
        <dbReference type="ARBA" id="ARBA00022448"/>
    </source>
</evidence>
<dbReference type="PROSITE" id="PS50893">
    <property type="entry name" value="ABC_TRANSPORTER_2"/>
    <property type="match status" value="1"/>
</dbReference>
<evidence type="ECO:0000256" key="5">
    <source>
        <dbReference type="SAM" id="MobiDB-lite"/>
    </source>
</evidence>
<gene>
    <name evidence="7" type="ORF">KGA66_07995</name>
</gene>
<reference evidence="7" key="1">
    <citation type="submission" date="2021-04" db="EMBL/GenBank/DDBJ databases">
        <title>Genome based classification of Actinospica acidithermotolerans sp. nov., an actinobacterium isolated from an Indonesian hot spring.</title>
        <authorList>
            <person name="Kusuma A.B."/>
            <person name="Putra K.E."/>
            <person name="Nafisah S."/>
            <person name="Loh J."/>
            <person name="Nouioui I."/>
            <person name="Goodfellow M."/>
        </authorList>
    </citation>
    <scope>NUCLEOTIDE SEQUENCE</scope>
    <source>
        <strain evidence="7">DSM 45618</strain>
    </source>
</reference>
<dbReference type="SMART" id="SM00382">
    <property type="entry name" value="AAA"/>
    <property type="match status" value="1"/>
</dbReference>
<comment type="similarity">
    <text evidence="1">Belongs to the ABC transporter superfamily.</text>
</comment>
<keyword evidence="2" id="KW-0813">Transport</keyword>
<proteinExistence type="inferred from homology"/>
<feature type="domain" description="ABC transporter" evidence="6">
    <location>
        <begin position="24"/>
        <end position="270"/>
    </location>
</feature>
<evidence type="ECO:0000256" key="3">
    <source>
        <dbReference type="ARBA" id="ARBA00022741"/>
    </source>
</evidence>
<feature type="region of interest" description="Disordered" evidence="5">
    <location>
        <begin position="342"/>
        <end position="363"/>
    </location>
</feature>
<dbReference type="PANTHER" id="PTHR43776">
    <property type="entry name" value="TRANSPORT ATP-BINDING PROTEIN"/>
    <property type="match status" value="1"/>
</dbReference>
<name>A0A8J7WIS5_9ACTN</name>
<accession>A0A8J7WIS5</accession>
<comment type="caution">
    <text evidence="7">The sequence shown here is derived from an EMBL/GenBank/DDBJ whole genome shotgun (WGS) entry which is preliminary data.</text>
</comment>
<dbReference type="InterPro" id="IPR017871">
    <property type="entry name" value="ABC_transporter-like_CS"/>
</dbReference>
<dbReference type="InterPro" id="IPR003439">
    <property type="entry name" value="ABC_transporter-like_ATP-bd"/>
</dbReference>
<dbReference type="PROSITE" id="PS00211">
    <property type="entry name" value="ABC_TRANSPORTER_1"/>
    <property type="match status" value="1"/>
</dbReference>
<evidence type="ECO:0000313" key="8">
    <source>
        <dbReference type="Proteomes" id="UP000677913"/>
    </source>
</evidence>